<dbReference type="InterPro" id="IPR037225">
    <property type="entry name" value="Nuo51_FMN-bd_sf"/>
</dbReference>
<dbReference type="AlphaFoldDB" id="A0A6L6XWA6"/>
<dbReference type="GO" id="GO:0045333">
    <property type="term" value="P:cellular respiration"/>
    <property type="evidence" value="ECO:0007669"/>
    <property type="project" value="TreeGrafter"/>
</dbReference>
<feature type="region of interest" description="Disordered" evidence="10">
    <location>
        <begin position="187"/>
        <end position="209"/>
    </location>
</feature>
<evidence type="ECO:0000256" key="9">
    <source>
        <dbReference type="ARBA" id="ARBA00023014"/>
    </source>
</evidence>
<dbReference type="InterPro" id="IPR050837">
    <property type="entry name" value="ComplexI_51kDa_subunit"/>
</dbReference>
<keyword evidence="14" id="KW-1185">Reference proteome</keyword>
<dbReference type="InterPro" id="IPR019575">
    <property type="entry name" value="Nuop51_4Fe4S-bd"/>
</dbReference>
<dbReference type="SUPFAM" id="SSF142019">
    <property type="entry name" value="Nqo1 FMN-binding domain-like"/>
    <property type="match status" value="1"/>
</dbReference>
<keyword evidence="5" id="KW-0285">Flavoprotein</keyword>
<dbReference type="PANTHER" id="PTHR11780">
    <property type="entry name" value="NADH-UBIQUINONE OXIDOREDUCTASE FLAVOPROTEIN 1 NDUFV1"/>
    <property type="match status" value="1"/>
</dbReference>
<feature type="region of interest" description="Disordered" evidence="10">
    <location>
        <begin position="61"/>
        <end position="83"/>
    </location>
</feature>
<reference evidence="13 14" key="1">
    <citation type="submission" date="2019-12" db="EMBL/GenBank/DDBJ databases">
        <authorList>
            <person name="Huq M.A."/>
        </authorList>
    </citation>
    <scope>NUCLEOTIDE SEQUENCE [LARGE SCALE GENOMIC DNA]</scope>
    <source>
        <strain evidence="13 14">MAH-18</strain>
    </source>
</reference>
<evidence type="ECO:0000259" key="12">
    <source>
        <dbReference type="Pfam" id="PF10589"/>
    </source>
</evidence>
<keyword evidence="7" id="KW-0479">Metal-binding</keyword>
<feature type="domain" description="NADH-ubiquinone oxidoreductase 51kDa subunit iron-sulphur binding" evidence="12">
    <location>
        <begin position="525"/>
        <end position="600"/>
    </location>
</feature>
<dbReference type="GO" id="GO:0003954">
    <property type="term" value="F:NADH dehydrogenase activity"/>
    <property type="evidence" value="ECO:0007669"/>
    <property type="project" value="TreeGrafter"/>
</dbReference>
<evidence type="ECO:0000256" key="4">
    <source>
        <dbReference type="ARBA" id="ARBA00022485"/>
    </source>
</evidence>
<evidence type="ECO:0000313" key="13">
    <source>
        <dbReference type="EMBL" id="MVQ50993.1"/>
    </source>
</evidence>
<evidence type="ECO:0000256" key="3">
    <source>
        <dbReference type="ARBA" id="ARBA00007523"/>
    </source>
</evidence>
<keyword evidence="8" id="KW-0408">Iron</keyword>
<evidence type="ECO:0000256" key="6">
    <source>
        <dbReference type="ARBA" id="ARBA00022643"/>
    </source>
</evidence>
<evidence type="ECO:0000313" key="14">
    <source>
        <dbReference type="Proteomes" id="UP000473525"/>
    </source>
</evidence>
<keyword evidence="6" id="KW-0288">FMN</keyword>
<dbReference type="GO" id="GO:0051539">
    <property type="term" value="F:4 iron, 4 sulfur cluster binding"/>
    <property type="evidence" value="ECO:0007669"/>
    <property type="project" value="UniProtKB-KW"/>
</dbReference>
<dbReference type="SUPFAM" id="SSF140490">
    <property type="entry name" value="Nqo1C-terminal domain-like"/>
    <property type="match status" value="1"/>
</dbReference>
<dbReference type="Proteomes" id="UP000473525">
    <property type="component" value="Unassembled WGS sequence"/>
</dbReference>
<dbReference type="PANTHER" id="PTHR11780:SF10">
    <property type="entry name" value="NADH DEHYDROGENASE [UBIQUINONE] FLAVOPROTEIN 1, MITOCHONDRIAL"/>
    <property type="match status" value="1"/>
</dbReference>
<evidence type="ECO:0000256" key="5">
    <source>
        <dbReference type="ARBA" id="ARBA00022630"/>
    </source>
</evidence>
<evidence type="ECO:0000256" key="7">
    <source>
        <dbReference type="ARBA" id="ARBA00022723"/>
    </source>
</evidence>
<evidence type="ECO:0000256" key="10">
    <source>
        <dbReference type="SAM" id="MobiDB-lite"/>
    </source>
</evidence>
<comment type="cofactor">
    <cofactor evidence="2">
        <name>[4Fe-4S] cluster</name>
        <dbReference type="ChEBI" id="CHEBI:49883"/>
    </cofactor>
</comment>
<comment type="similarity">
    <text evidence="3">Belongs to the complex I 51 kDa subunit family.</text>
</comment>
<evidence type="ECO:0000256" key="1">
    <source>
        <dbReference type="ARBA" id="ARBA00001917"/>
    </source>
</evidence>
<proteinExistence type="inferred from homology"/>
<evidence type="ECO:0008006" key="15">
    <source>
        <dbReference type="Google" id="ProtNLM"/>
    </source>
</evidence>
<dbReference type="Pfam" id="PF10589">
    <property type="entry name" value="NADH_4Fe-4S"/>
    <property type="match status" value="1"/>
</dbReference>
<gene>
    <name evidence="13" type="ORF">GON03_17540</name>
</gene>
<dbReference type="EMBL" id="WSEK01000004">
    <property type="protein sequence ID" value="MVQ50993.1"/>
    <property type="molecule type" value="Genomic_DNA"/>
</dbReference>
<dbReference type="InterPro" id="IPR037207">
    <property type="entry name" value="Nuop51_4Fe4S-bd_sf"/>
</dbReference>
<keyword evidence="9" id="KW-0411">Iron-sulfur</keyword>
<comment type="cofactor">
    <cofactor evidence="1">
        <name>FMN</name>
        <dbReference type="ChEBI" id="CHEBI:58210"/>
    </cofactor>
</comment>
<dbReference type="Pfam" id="PF01512">
    <property type="entry name" value="Complex1_51K"/>
    <property type="match status" value="1"/>
</dbReference>
<dbReference type="GO" id="GO:0046872">
    <property type="term" value="F:metal ion binding"/>
    <property type="evidence" value="ECO:0007669"/>
    <property type="project" value="UniProtKB-KW"/>
</dbReference>
<name>A0A6L6XWA6_9ACTN</name>
<dbReference type="Gene3D" id="3.40.50.11540">
    <property type="entry name" value="NADH-ubiquinone oxidoreductase 51kDa subunit"/>
    <property type="match status" value="1"/>
</dbReference>
<sequence>MTLARPGISVPGRRRSVRHDAVVRCPRRRVHGDARRDRRHLSRRDRVRFDGRDASAADAACAPLGRRGHPLPARPPCCSARRRQPCRDLGPRRTRAVHRRLPRRRGGFGDARHVLPRRGRHHRGASRTLGRLRPRRAVVAARPRHRVRRVAAGDPPWDLRRHRHRDLVGLEPVRRLRWSGGARGLVAAGRRGEAPGRSGRRSSSAASSPRLCREAIMTVVDVQTTRLLAGGIQGDHVALAPHRAIHGDLRPMTQAALAAAAANVHLLGRGGAAFPVATKLAAVEAGPRVEVVVNGSESEPASRKDRTLMTLVPHLVVDGALLVARALRTSRVTIAVHDRAAYASLAVALDERRRAEPHRESVDVRLQPGRFVGGEVRAVLNGLDGRAPVPPGRRTLPTIRGLHGSPTFASNVETFAQLALLGSLGPQAFASVGDPLERGTTLLTLVGAVPAPGVVEVPTGVSIDALLGPGDGPVLIGGYHGRWVSDAHGLRVTRPLLRDARVPLNAGVIARLPTSGCALAEVSAVTTWLAGQSAGQCGPCLFGTNAVARDVAELLAGRTAPQVKARLEGLIRRGACAHPDGTAAFVASALASMSEEIAAHGNGRGCGRPYLGVLPLGGAR</sequence>
<comment type="caution">
    <text evidence="13">The sequence shown here is derived from an EMBL/GenBank/DDBJ whole genome shotgun (WGS) entry which is preliminary data.</text>
</comment>
<protein>
    <recommendedName>
        <fullName evidence="15">NADH-ubiquinone oxidoreductase 51kDa subunit iron-sulphur binding domain-containing protein</fullName>
    </recommendedName>
</protein>
<feature type="domain" description="NADH-ubiquinone oxidoreductase 51kDa subunit FMN-binding" evidence="11">
    <location>
        <begin position="264"/>
        <end position="418"/>
    </location>
</feature>
<dbReference type="InterPro" id="IPR011538">
    <property type="entry name" value="Nuo51_FMN-bd"/>
</dbReference>
<evidence type="ECO:0000256" key="8">
    <source>
        <dbReference type="ARBA" id="ARBA00023004"/>
    </source>
</evidence>
<evidence type="ECO:0000256" key="2">
    <source>
        <dbReference type="ARBA" id="ARBA00001966"/>
    </source>
</evidence>
<evidence type="ECO:0000259" key="11">
    <source>
        <dbReference type="Pfam" id="PF01512"/>
    </source>
</evidence>
<organism evidence="13 14">
    <name type="scientific">Nocardioides agri</name>
    <dbReference type="NCBI Taxonomy" id="2682843"/>
    <lineage>
        <taxon>Bacteria</taxon>
        <taxon>Bacillati</taxon>
        <taxon>Actinomycetota</taxon>
        <taxon>Actinomycetes</taxon>
        <taxon>Propionibacteriales</taxon>
        <taxon>Nocardioidaceae</taxon>
        <taxon>Nocardioides</taxon>
    </lineage>
</organism>
<keyword evidence="4" id="KW-0004">4Fe-4S</keyword>
<accession>A0A6L6XWA6</accession>
<dbReference type="Gene3D" id="1.20.1440.230">
    <property type="entry name" value="NADH-ubiquinone oxidoreductase 51kDa subunit, iron-sulphur binding domain"/>
    <property type="match status" value="1"/>
</dbReference>